<reference evidence="7 8" key="1">
    <citation type="submission" date="2021-08" db="EMBL/GenBank/DDBJ databases">
        <authorList>
            <person name="Tuo L."/>
        </authorList>
    </citation>
    <scope>NUCLEOTIDE SEQUENCE [LARGE SCALE GENOMIC DNA]</scope>
    <source>
        <strain evidence="7 8">JCM 31229</strain>
    </source>
</reference>
<keyword evidence="2 5" id="KW-0812">Transmembrane</keyword>
<accession>A0ABS7PVR5</accession>
<protein>
    <submittedName>
        <fullName evidence="7">ABC transporter permease</fullName>
    </submittedName>
</protein>
<feature type="transmembrane region" description="Helical" evidence="5">
    <location>
        <begin position="25"/>
        <end position="46"/>
    </location>
</feature>
<sequence>MKRLFRQTAVIARRDFVATVATPTFLVFLLAPLFMIGFGLVGGLGASKMASNVTERAAIAALVPAVDGAKLQRADATLRATYRSENKPAELRVLAPAADPDAQARALMADKETDVYAVLYGPLDRPTILRASTSEISAPYLAELAEQALRNDRAGIVAGERLSHPDISAVTREAPSRSGRQSIGFGAVFVIFFLTLLLAGQAVGMMAEEKGNKVIEILAAAVPLEAVFLGKLIGMFGVALLFIAFWGTIAGGAVLIQPDAASIAASVPAIGFPLFFLLGAAYFTMAYMLLGAVFLGVGAQASTVREIQMLSLPITIVQVGMFGLSSAAASSPGSTLAFFAQIFPLSSPFAMAARGATDPRLWPHLLALGWQLFWVALTITVAARLFRRGVLKSGSGGFKFLFGRKRDGDLAEADPDSLTQM</sequence>
<feature type="domain" description="ABC-2 type transporter transmembrane" evidence="6">
    <location>
        <begin position="26"/>
        <end position="379"/>
    </location>
</feature>
<comment type="subcellular location">
    <subcellularLocation>
        <location evidence="1">Membrane</location>
        <topology evidence="1">Multi-pass membrane protein</topology>
    </subcellularLocation>
</comment>
<proteinExistence type="predicted"/>
<dbReference type="EMBL" id="JAINVV010000012">
    <property type="protein sequence ID" value="MBY8825458.1"/>
    <property type="molecule type" value="Genomic_DNA"/>
</dbReference>
<evidence type="ECO:0000256" key="4">
    <source>
        <dbReference type="ARBA" id="ARBA00023136"/>
    </source>
</evidence>
<evidence type="ECO:0000313" key="7">
    <source>
        <dbReference type="EMBL" id="MBY8825458.1"/>
    </source>
</evidence>
<dbReference type="Proteomes" id="UP000706039">
    <property type="component" value="Unassembled WGS sequence"/>
</dbReference>
<keyword evidence="4 5" id="KW-0472">Membrane</keyword>
<evidence type="ECO:0000313" key="8">
    <source>
        <dbReference type="Proteomes" id="UP000706039"/>
    </source>
</evidence>
<name>A0ABS7PVR5_9SPHN</name>
<evidence type="ECO:0000256" key="3">
    <source>
        <dbReference type="ARBA" id="ARBA00022989"/>
    </source>
</evidence>
<keyword evidence="3 5" id="KW-1133">Transmembrane helix</keyword>
<gene>
    <name evidence="7" type="ORF">K7G82_24345</name>
</gene>
<organism evidence="7 8">
    <name type="scientific">Sphingomonas colocasiae</name>
    <dbReference type="NCBI Taxonomy" id="1848973"/>
    <lineage>
        <taxon>Bacteria</taxon>
        <taxon>Pseudomonadati</taxon>
        <taxon>Pseudomonadota</taxon>
        <taxon>Alphaproteobacteria</taxon>
        <taxon>Sphingomonadales</taxon>
        <taxon>Sphingomonadaceae</taxon>
        <taxon>Sphingomonas</taxon>
    </lineage>
</organism>
<evidence type="ECO:0000256" key="5">
    <source>
        <dbReference type="SAM" id="Phobius"/>
    </source>
</evidence>
<evidence type="ECO:0000256" key="1">
    <source>
        <dbReference type="ARBA" id="ARBA00004141"/>
    </source>
</evidence>
<dbReference type="InterPro" id="IPR013525">
    <property type="entry name" value="ABC2_TM"/>
</dbReference>
<comment type="caution">
    <text evidence="7">The sequence shown here is derived from an EMBL/GenBank/DDBJ whole genome shotgun (WGS) entry which is preliminary data.</text>
</comment>
<dbReference type="Pfam" id="PF12698">
    <property type="entry name" value="ABC2_membrane_3"/>
    <property type="match status" value="1"/>
</dbReference>
<keyword evidence="8" id="KW-1185">Reference proteome</keyword>
<evidence type="ECO:0000259" key="6">
    <source>
        <dbReference type="Pfam" id="PF12698"/>
    </source>
</evidence>
<feature type="transmembrane region" description="Helical" evidence="5">
    <location>
        <begin position="263"/>
        <end position="290"/>
    </location>
</feature>
<feature type="transmembrane region" description="Helical" evidence="5">
    <location>
        <begin position="182"/>
        <end position="203"/>
    </location>
</feature>
<feature type="transmembrane region" description="Helical" evidence="5">
    <location>
        <begin position="365"/>
        <end position="386"/>
    </location>
</feature>
<dbReference type="RefSeq" id="WP_222992562.1">
    <property type="nucleotide sequence ID" value="NZ_JAINVV010000012.1"/>
</dbReference>
<feature type="transmembrane region" description="Helical" evidence="5">
    <location>
        <begin position="232"/>
        <end position="256"/>
    </location>
</feature>
<evidence type="ECO:0000256" key="2">
    <source>
        <dbReference type="ARBA" id="ARBA00022692"/>
    </source>
</evidence>